<organism evidence="2">
    <name type="scientific">Gracilaria firma</name>
    <dbReference type="NCBI Taxonomy" id="2510791"/>
    <lineage>
        <taxon>Eukaryota</taxon>
        <taxon>Rhodophyta</taxon>
        <taxon>Florideophyceae</taxon>
        <taxon>Rhodymeniophycidae</taxon>
        <taxon>Gracilariales</taxon>
        <taxon>Gracilariaceae</taxon>
        <taxon>Gracilaria</taxon>
    </lineage>
</organism>
<keyword evidence="1" id="KW-1133">Transmembrane helix</keyword>
<keyword evidence="1" id="KW-0472">Membrane</keyword>
<reference evidence="2" key="1">
    <citation type="submission" date="2016-07" db="EMBL/GenBank/DDBJ databases">
        <authorList>
            <person name="Ng P.-K."/>
            <person name="Lin S.-M."/>
        </authorList>
    </citation>
    <scope>NUCLEOTIDE SEQUENCE</scope>
</reference>
<evidence type="ECO:0000256" key="1">
    <source>
        <dbReference type="SAM" id="Phobius"/>
    </source>
</evidence>
<keyword evidence="2" id="KW-0934">Plastid</keyword>
<feature type="transmembrane region" description="Helical" evidence="1">
    <location>
        <begin position="30"/>
        <end position="59"/>
    </location>
</feature>
<keyword evidence="1" id="KW-0812">Transmembrane</keyword>
<dbReference type="RefSeq" id="YP_009346870.1">
    <property type="nucleotide sequence ID" value="NC_033877.1"/>
</dbReference>
<sequence length="241" mass="29591">MNLVHNFLLNQYIQSPKTWLHKLKSSYKTYFLFIYLYTILYTHEKYIIVSICLHFMLILYIKNINNNYNKLLPHILYIFSILIYIMIILIESSFNMIIIRLLYIYYFFIFVLNKYLLQLRPFLILTHYFFTLKIIFLTTTYEDITFSFFKLFEIYKNNTINQIIFISIFASQALESIILKIQYILLTIKIKKVTKLFKFKCYIYLYLISKFIQDIYNNTYIISSVLYTKEFNNNCIYYLYL</sequence>
<reference evidence="2" key="2">
    <citation type="journal article" date="2017" name="BMC Genomics">
        <title>Complete chloroplast genome of Gracilaria firma (Gracilariaceae, Rhodophyta), with discussion on the use of chloroplast phylogenomics in the subclass Rhodymeniophycidae.</title>
        <authorList>
            <person name="Ng P.K."/>
            <person name="Lin S.M."/>
            <person name="Lim P.E."/>
            <person name="Liu L.C."/>
            <person name="Chen C.M."/>
            <person name="Pai T.W."/>
        </authorList>
    </citation>
    <scope>NUCLEOTIDE SEQUENCE</scope>
</reference>
<dbReference type="GeneID" id="31080700"/>
<accession>A0A1P8D6H3</accession>
<feature type="transmembrane region" description="Helical" evidence="1">
    <location>
        <begin position="161"/>
        <end position="186"/>
    </location>
</feature>
<dbReference type="EMBL" id="KX601051">
    <property type="protein sequence ID" value="APR74405.1"/>
    <property type="molecule type" value="Genomic_DNA"/>
</dbReference>
<geneLocation type="plastid" evidence="2"/>
<evidence type="ECO:0000313" key="2">
    <source>
        <dbReference type="EMBL" id="APR74405.1"/>
    </source>
</evidence>
<dbReference type="AlphaFoldDB" id="A0A1P8D6H3"/>
<feature type="transmembrane region" description="Helical" evidence="1">
    <location>
        <begin position="122"/>
        <end position="141"/>
    </location>
</feature>
<feature type="transmembrane region" description="Helical" evidence="1">
    <location>
        <begin position="96"/>
        <end position="115"/>
    </location>
</feature>
<feature type="transmembrane region" description="Helical" evidence="1">
    <location>
        <begin position="71"/>
        <end position="90"/>
    </location>
</feature>
<proteinExistence type="predicted"/>
<name>A0A1P8D6H3_9FLOR</name>
<protein>
    <submittedName>
        <fullName evidence="2">Uncharacterized protein</fullName>
    </submittedName>
</protein>